<name>A0A955KWI4_9BACT</name>
<feature type="domain" description="Capsule synthesis protein CapA" evidence="3">
    <location>
        <begin position="270"/>
        <end position="508"/>
    </location>
</feature>
<dbReference type="InterPro" id="IPR019079">
    <property type="entry name" value="Capsule_synth_CapA"/>
</dbReference>
<dbReference type="CDD" id="cd07381">
    <property type="entry name" value="MPP_CapA"/>
    <property type="match status" value="1"/>
</dbReference>
<feature type="transmembrane region" description="Helical" evidence="2">
    <location>
        <begin position="21"/>
        <end position="39"/>
    </location>
</feature>
<dbReference type="Pfam" id="PF09587">
    <property type="entry name" value="PGA_cap"/>
    <property type="match status" value="1"/>
</dbReference>
<dbReference type="PANTHER" id="PTHR33393:SF13">
    <property type="entry name" value="PGA BIOSYNTHESIS PROTEIN CAPA"/>
    <property type="match status" value="1"/>
</dbReference>
<dbReference type="SMART" id="SM00854">
    <property type="entry name" value="PGA_cap"/>
    <property type="match status" value="1"/>
</dbReference>
<dbReference type="Proteomes" id="UP000748332">
    <property type="component" value="Unassembled WGS sequence"/>
</dbReference>
<evidence type="ECO:0000259" key="3">
    <source>
        <dbReference type="SMART" id="SM00854"/>
    </source>
</evidence>
<evidence type="ECO:0000256" key="2">
    <source>
        <dbReference type="SAM" id="Phobius"/>
    </source>
</evidence>
<reference evidence="4" key="2">
    <citation type="journal article" date="2021" name="Microbiome">
        <title>Successional dynamics and alternative stable states in a saline activated sludge microbial community over 9 years.</title>
        <authorList>
            <person name="Wang Y."/>
            <person name="Ye J."/>
            <person name="Ju F."/>
            <person name="Liu L."/>
            <person name="Boyd J.A."/>
            <person name="Deng Y."/>
            <person name="Parks D.H."/>
            <person name="Jiang X."/>
            <person name="Yin X."/>
            <person name="Woodcroft B.J."/>
            <person name="Tyson G.W."/>
            <person name="Hugenholtz P."/>
            <person name="Polz M.F."/>
            <person name="Zhang T."/>
        </authorList>
    </citation>
    <scope>NUCLEOTIDE SEQUENCE</scope>
    <source>
        <strain evidence="4">HKST-UBA16</strain>
    </source>
</reference>
<accession>A0A955KWI4</accession>
<dbReference type="SUPFAM" id="SSF56300">
    <property type="entry name" value="Metallo-dependent phosphatases"/>
    <property type="match status" value="1"/>
</dbReference>
<organism evidence="4 5">
    <name type="scientific">Candidatus Dojkabacteria bacterium</name>
    <dbReference type="NCBI Taxonomy" id="2099670"/>
    <lineage>
        <taxon>Bacteria</taxon>
        <taxon>Candidatus Dojkabacteria</taxon>
    </lineage>
</organism>
<keyword evidence="2" id="KW-1133">Transmembrane helix</keyword>
<dbReference type="InterPro" id="IPR029052">
    <property type="entry name" value="Metallo-depent_PP-like"/>
</dbReference>
<proteinExistence type="inferred from homology"/>
<dbReference type="InterPro" id="IPR052169">
    <property type="entry name" value="CW_Biosynth-Accessory"/>
</dbReference>
<protein>
    <submittedName>
        <fullName evidence="4">CapA family protein</fullName>
    </submittedName>
</protein>
<comment type="similarity">
    <text evidence="1">Belongs to the CapA family.</text>
</comment>
<dbReference type="Gene3D" id="3.60.21.10">
    <property type="match status" value="1"/>
</dbReference>
<sequence>MAIHTIDMVRQKQTRKYAFKAFLLVFIFLGLVGGGYYYANHPASKGSSTNDTSSAQLDTGRTPSLLICNSIESSNSVSKQLSEWNPDNFEVSVKESVEDCDVNLSRNLDDTSQYSLAWSRLYIPVTRFDSTIQELTSQELETGLANQQIKGMDIIWDENTDDFMKSKYNTVVGQQFRTAEQIHDQLDSSNKVIAIIPFDEAKPLYKILPIDDQTPLHKDFNPTVYPLTDTYWVKGSDSDLTDQLKTDLKAGLGDPNYEMGNTTDVILTGTSVVGGRTHFIVINERGDNLFPIRGIADTLREADIAHLSNEASFSPNCDQSTYTLVFCGTLDSFEMLTFAGIDIVGLTGNHIRDYGTQALLDTLDLFTKNNLVYFGGGKDFDDAHTPKVIKVNGIKIAFVGFNFIPPADYYATATLPGNAAPNQYGNDKKYLNEDIEKAKSEADFVIVDMQWGQEYINYAIPEQQEYGRAAIDAGADIINGVHPHTVQGIEYYKKGVIFYGLGNVLFDQTQGDYVREGIMVRHVFYGKKYIGYETIATYIPQDLQTELADHSRRDSILDTIYQNSEINIK</sequence>
<reference evidence="4" key="1">
    <citation type="submission" date="2020-04" db="EMBL/GenBank/DDBJ databases">
        <authorList>
            <person name="Zhang T."/>
        </authorList>
    </citation>
    <scope>NUCLEOTIDE SEQUENCE</scope>
    <source>
        <strain evidence="4">HKST-UBA16</strain>
    </source>
</reference>
<dbReference type="PANTHER" id="PTHR33393">
    <property type="entry name" value="POLYGLUTAMINE SYNTHESIS ACCESSORY PROTEIN RV0574C-RELATED"/>
    <property type="match status" value="1"/>
</dbReference>
<gene>
    <name evidence="4" type="ORF">KC622_02460</name>
</gene>
<comment type="caution">
    <text evidence="4">The sequence shown here is derived from an EMBL/GenBank/DDBJ whole genome shotgun (WGS) entry which is preliminary data.</text>
</comment>
<keyword evidence="2" id="KW-0472">Membrane</keyword>
<dbReference type="AlphaFoldDB" id="A0A955KWI4"/>
<evidence type="ECO:0000256" key="1">
    <source>
        <dbReference type="ARBA" id="ARBA00005662"/>
    </source>
</evidence>
<dbReference type="EMBL" id="JAGQLM010000102">
    <property type="protein sequence ID" value="MCA9375170.1"/>
    <property type="molecule type" value="Genomic_DNA"/>
</dbReference>
<evidence type="ECO:0000313" key="5">
    <source>
        <dbReference type="Proteomes" id="UP000748332"/>
    </source>
</evidence>
<evidence type="ECO:0000313" key="4">
    <source>
        <dbReference type="EMBL" id="MCA9375170.1"/>
    </source>
</evidence>
<keyword evidence="2" id="KW-0812">Transmembrane</keyword>